<evidence type="ECO:0000256" key="1">
    <source>
        <dbReference type="ARBA" id="ARBA00004141"/>
    </source>
</evidence>
<keyword evidence="5 6" id="KW-0472">Membrane</keyword>
<keyword evidence="4 6" id="KW-1133">Transmembrane helix</keyword>
<dbReference type="EMBL" id="JAOPKA010000001">
    <property type="protein sequence ID" value="MCU4739817.1"/>
    <property type="molecule type" value="Genomic_DNA"/>
</dbReference>
<evidence type="ECO:0000256" key="3">
    <source>
        <dbReference type="ARBA" id="ARBA00022692"/>
    </source>
</evidence>
<dbReference type="InterPro" id="IPR051611">
    <property type="entry name" value="ECF_transporter_component"/>
</dbReference>
<comment type="subcellular location">
    <subcellularLocation>
        <location evidence="1">Membrane</location>
        <topology evidence="1">Multi-pass membrane protein</topology>
    </subcellularLocation>
</comment>
<evidence type="ECO:0000256" key="6">
    <source>
        <dbReference type="SAM" id="Phobius"/>
    </source>
</evidence>
<sequence>MLTYEPDDTLAHRLDPRSKLAVQIGFAIAALAHTTPAGLVASTLLAGAILVTTRVPLWRTLWAYRFALVVLAAGPLVTMVSLGSPWVEPSDGVGPALASYRALLVLLVSAAYVRSTPVRDSRAAIQRTIPGKPGRLLGTGVALVFRFLPVLQRDLRTIREAMAARLGTERSALERASTVGILGLSRAFTRADRLALAMQARCFSWNPTLPHLSFSRLDVPAFVLASALVLSLLV</sequence>
<feature type="transmembrane region" description="Helical" evidence="6">
    <location>
        <begin position="93"/>
        <end position="113"/>
    </location>
</feature>
<evidence type="ECO:0000256" key="5">
    <source>
        <dbReference type="ARBA" id="ARBA00023136"/>
    </source>
</evidence>
<evidence type="ECO:0000313" key="8">
    <source>
        <dbReference type="Proteomes" id="UP001321018"/>
    </source>
</evidence>
<comment type="caution">
    <text evidence="7">The sequence shown here is derived from an EMBL/GenBank/DDBJ whole genome shotgun (WGS) entry which is preliminary data.</text>
</comment>
<keyword evidence="2" id="KW-1003">Cell membrane</keyword>
<dbReference type="CDD" id="cd16914">
    <property type="entry name" value="EcfT"/>
    <property type="match status" value="1"/>
</dbReference>
<feature type="transmembrane region" description="Helical" evidence="6">
    <location>
        <begin position="20"/>
        <end position="51"/>
    </location>
</feature>
<dbReference type="PANTHER" id="PTHR34857:SF2">
    <property type="entry name" value="SLL0384 PROTEIN"/>
    <property type="match status" value="1"/>
</dbReference>
<dbReference type="Pfam" id="PF02361">
    <property type="entry name" value="CbiQ"/>
    <property type="match status" value="1"/>
</dbReference>
<keyword evidence="3 6" id="KW-0812">Transmembrane</keyword>
<evidence type="ECO:0000256" key="2">
    <source>
        <dbReference type="ARBA" id="ARBA00022475"/>
    </source>
</evidence>
<dbReference type="PANTHER" id="PTHR34857">
    <property type="entry name" value="SLL0384 PROTEIN"/>
    <property type="match status" value="1"/>
</dbReference>
<evidence type="ECO:0000256" key="4">
    <source>
        <dbReference type="ARBA" id="ARBA00022989"/>
    </source>
</evidence>
<protein>
    <submittedName>
        <fullName evidence="7">Energy-coupling factor transporter transmembrane protein EcfT</fullName>
    </submittedName>
</protein>
<gene>
    <name evidence="7" type="ORF">OB960_00175</name>
</gene>
<dbReference type="RefSeq" id="WP_338001685.1">
    <property type="nucleotide sequence ID" value="NZ_JAOPKA010000001.1"/>
</dbReference>
<feature type="transmembrane region" description="Helical" evidence="6">
    <location>
        <begin position="63"/>
        <end position="87"/>
    </location>
</feature>
<dbReference type="GO" id="GO:0005886">
    <property type="term" value="C:plasma membrane"/>
    <property type="evidence" value="ECO:0007669"/>
    <property type="project" value="UniProtKB-ARBA"/>
</dbReference>
<dbReference type="AlphaFoldDB" id="A0AAP2YVM9"/>
<organism evidence="7 8">
    <name type="scientific">Natronoglomus mannanivorans</name>
    <dbReference type="NCBI Taxonomy" id="2979990"/>
    <lineage>
        <taxon>Archaea</taxon>
        <taxon>Methanobacteriati</taxon>
        <taxon>Methanobacteriota</taxon>
        <taxon>Stenosarchaea group</taxon>
        <taxon>Halobacteria</taxon>
        <taxon>Halobacteriales</taxon>
        <taxon>Natrialbaceae</taxon>
        <taxon>Natronoglomus</taxon>
    </lineage>
</organism>
<evidence type="ECO:0000313" key="7">
    <source>
        <dbReference type="EMBL" id="MCU4739817.1"/>
    </source>
</evidence>
<dbReference type="Proteomes" id="UP001321018">
    <property type="component" value="Unassembled WGS sequence"/>
</dbReference>
<name>A0AAP2YVM9_9EURY</name>
<proteinExistence type="predicted"/>
<reference evidence="7" key="1">
    <citation type="submission" date="2022-09" db="EMBL/GenBank/DDBJ databases">
        <title>Enrichment on poylsaccharides allowed isolation of novel metabolic and taxonomic groups of Haloarchaea.</title>
        <authorList>
            <person name="Sorokin D.Y."/>
            <person name="Elcheninov A.G."/>
            <person name="Khizhniak T.V."/>
            <person name="Kolganova T.V."/>
            <person name="Kublanov I.V."/>
        </authorList>
    </citation>
    <scope>NUCLEOTIDE SEQUENCE</scope>
    <source>
        <strain evidence="7">AArc-xg1-1</strain>
    </source>
</reference>
<dbReference type="InterPro" id="IPR003339">
    <property type="entry name" value="ABC/ECF_trnsptr_transmembrane"/>
</dbReference>
<accession>A0AAP2YVM9</accession>